<dbReference type="InterPro" id="IPR035985">
    <property type="entry name" value="Ubiquitin-activating_enz"/>
</dbReference>
<feature type="domain" description="Rhodanese" evidence="3">
    <location>
        <begin position="96"/>
        <end position="186"/>
    </location>
</feature>
<dbReference type="PROSITE" id="PS50206">
    <property type="entry name" value="RHODANESE_3"/>
    <property type="match status" value="1"/>
</dbReference>
<keyword evidence="2" id="KW-0511">Multifunctional enzyme</keyword>
<dbReference type="SMART" id="SM00450">
    <property type="entry name" value="RHOD"/>
    <property type="match status" value="1"/>
</dbReference>
<dbReference type="InterPro" id="IPR036873">
    <property type="entry name" value="Rhodanese-like_dom_sf"/>
</dbReference>
<dbReference type="SUPFAM" id="SSF69572">
    <property type="entry name" value="Activating enzymes of the ubiquitin-like proteins"/>
    <property type="match status" value="1"/>
</dbReference>
<dbReference type="GO" id="GO:0016779">
    <property type="term" value="F:nucleotidyltransferase activity"/>
    <property type="evidence" value="ECO:0007669"/>
    <property type="project" value="UniProtKB-KW"/>
</dbReference>
<dbReference type="Pfam" id="PF00899">
    <property type="entry name" value="ThiF"/>
    <property type="match status" value="1"/>
</dbReference>
<dbReference type="Gene3D" id="3.40.250.10">
    <property type="entry name" value="Rhodanese-like domain"/>
    <property type="match status" value="1"/>
</dbReference>
<dbReference type="CDD" id="cd00158">
    <property type="entry name" value="RHOD"/>
    <property type="match status" value="1"/>
</dbReference>
<dbReference type="PANTHER" id="PTHR43031">
    <property type="entry name" value="FAD-DEPENDENT OXIDOREDUCTASE"/>
    <property type="match status" value="1"/>
</dbReference>
<dbReference type="GO" id="GO:0008641">
    <property type="term" value="F:ubiquitin-like modifier activating enzyme activity"/>
    <property type="evidence" value="ECO:0007669"/>
    <property type="project" value="InterPro"/>
</dbReference>
<dbReference type="Pfam" id="PF00581">
    <property type="entry name" value="Rhodanese"/>
    <property type="match status" value="1"/>
</dbReference>
<evidence type="ECO:0000313" key="4">
    <source>
        <dbReference type="EMBL" id="BFO15107.1"/>
    </source>
</evidence>
<dbReference type="SUPFAM" id="SSF52821">
    <property type="entry name" value="Rhodanese/Cell cycle control phosphatase"/>
    <property type="match status" value="1"/>
</dbReference>
<sequence>MLCASIGSIQANEAIKLLAGIGEPLVGRLMIYDALEMQYRQVKVRKDPDCAICGDNPTVTELIDYEAFCGVVSEEAQAAAVDSTITPKQLKEWIDEGESIELIDVREPNEFEIVSIPGARLIPKNEFLMGNALESLPQDKKIVLNCKTGVRSAEVLAVLKSAGFADAVHVGGGVIGWVNQIEPEKPVY</sequence>
<dbReference type="AlphaFoldDB" id="A0AAT9HCH6"/>
<gene>
    <name evidence="4" type="ORF">SHKM778_14950</name>
</gene>
<dbReference type="Gene3D" id="3.40.50.720">
    <property type="entry name" value="NAD(P)-binding Rossmann-like Domain"/>
    <property type="match status" value="1"/>
</dbReference>
<evidence type="ECO:0000256" key="2">
    <source>
        <dbReference type="ARBA" id="ARBA00023268"/>
    </source>
</evidence>
<dbReference type="EMBL" id="AP035768">
    <property type="protein sequence ID" value="BFO15107.1"/>
    <property type="molecule type" value="Genomic_DNA"/>
</dbReference>
<proteinExistence type="predicted"/>
<keyword evidence="1" id="KW-0548">Nucleotidyltransferase</keyword>
<dbReference type="InterPro" id="IPR001763">
    <property type="entry name" value="Rhodanese-like_dom"/>
</dbReference>
<keyword evidence="1" id="KW-0808">Transferase</keyword>
<reference evidence="4" key="2">
    <citation type="submission" date="2024-07" db="EMBL/GenBank/DDBJ databases">
        <title>Streptomyces haneummycinica sp. nov., a new antibiotic-producing actinobacterium isolated from marine sediment.</title>
        <authorList>
            <person name="Uemura M."/>
            <person name="Hamada M."/>
            <person name="Hirano S."/>
            <person name="Kobayashi K."/>
            <person name="Ohshiro T."/>
            <person name="Kobayashi T."/>
            <person name="Terahara T."/>
        </authorList>
    </citation>
    <scope>NUCLEOTIDE SEQUENCE</scope>
    <source>
        <strain evidence="4">KM77-8</strain>
    </source>
</reference>
<dbReference type="FunFam" id="3.40.250.10:FF:000025">
    <property type="entry name" value="Molybdopterin biosynthesis MoeZ"/>
    <property type="match status" value="1"/>
</dbReference>
<evidence type="ECO:0000256" key="1">
    <source>
        <dbReference type="ARBA" id="ARBA00022695"/>
    </source>
</evidence>
<dbReference type="InterPro" id="IPR050229">
    <property type="entry name" value="GlpE_sulfurtransferase"/>
</dbReference>
<organism evidence="4">
    <name type="scientific">Streptomyces haneummycinicus</name>
    <dbReference type="NCBI Taxonomy" id="3074435"/>
    <lineage>
        <taxon>Bacteria</taxon>
        <taxon>Bacillati</taxon>
        <taxon>Actinomycetota</taxon>
        <taxon>Actinomycetes</taxon>
        <taxon>Kitasatosporales</taxon>
        <taxon>Streptomycetaceae</taxon>
        <taxon>Streptomyces</taxon>
    </lineage>
</organism>
<protein>
    <recommendedName>
        <fullName evidence="3">Rhodanese domain-containing protein</fullName>
    </recommendedName>
</protein>
<accession>A0AAT9HCH6</accession>
<evidence type="ECO:0000259" key="3">
    <source>
        <dbReference type="PROSITE" id="PS50206"/>
    </source>
</evidence>
<reference evidence="4" key="1">
    <citation type="submission" date="2024-06" db="EMBL/GenBank/DDBJ databases">
        <authorList>
            <consortium name="consrtm"/>
            <person name="Uemura M."/>
            <person name="Terahara T."/>
        </authorList>
    </citation>
    <scope>NUCLEOTIDE SEQUENCE</scope>
    <source>
        <strain evidence="4">KM77-8</strain>
    </source>
</reference>
<dbReference type="InterPro" id="IPR000594">
    <property type="entry name" value="ThiF_NAD_FAD-bd"/>
</dbReference>
<name>A0AAT9HCH6_9ACTN</name>
<dbReference type="PANTHER" id="PTHR43031:SF1">
    <property type="entry name" value="PYRIDINE NUCLEOTIDE-DISULPHIDE OXIDOREDUCTASE"/>
    <property type="match status" value="1"/>
</dbReference>